<sequence length="629" mass="71605">MGVTGAGKSTFISQCTESKDVKIGHSLQACTQKVEFFPVPWTKEATVYLIDTPGFDDTNKSDTEVLKEIAASLASLYDARIKLSGIIYLHQISLNRLLGSAKRNLFMFQKLCGENALRSVILATTMWDKVSKATGEKHENELKSTYDFWGIMIEKGSTVHRHDGSRESALNLVQHVAQMEPVVVDLQKELVEGKLPLNETGAGQEVDGGLTQARQQAEKQVKALQEELEEARDSHDERTEAALEEQKEDMERRIERILQQQQDLKTSLEKIYEEKEARMREELKLERDRRLEIEAKLMDADTKHEKQRHKHDATVKQYESKLADMVKNPLVRAAAGPSKIGRWTVSMTMFGSLYWFDASVNDFGTPLPDMPKARRPHPNPNGNRCVAFGERNSWYINYRHFEEGLESFTDHSIFSENFSTIYPDAFTRLNGDEGKEAPICISLAMGGYFFVRTASGVTSRLPKSALNRLKSKPEEWQSVWLGENGAFVAQRQSKDRSSGYETVMDLDGYDPFLQNCITAKQLKIVAMTLDPTDSKRWAVVWMDGTTIYSREHVPFQPLIFENFCSLNFGTQWTGRLGDSYGEAAEEMPMELMMIERGRRRILMPWKRKEAKVALVSKDHTGVSLRRFLA</sequence>
<gene>
    <name evidence="3" type="ORF">CKM354_000079900</name>
</gene>
<evidence type="ECO:0000259" key="2">
    <source>
        <dbReference type="Pfam" id="PF01926"/>
    </source>
</evidence>
<dbReference type="SUPFAM" id="SSF52540">
    <property type="entry name" value="P-loop containing nucleoside triphosphate hydrolases"/>
    <property type="match status" value="1"/>
</dbReference>
<dbReference type="GeneID" id="68286374"/>
<dbReference type="Pfam" id="PF01926">
    <property type="entry name" value="MMR_HSR1"/>
    <property type="match status" value="1"/>
</dbReference>
<protein>
    <recommendedName>
        <fullName evidence="2">G domain-containing protein</fullName>
    </recommendedName>
</protein>
<dbReference type="InterPro" id="IPR006073">
    <property type="entry name" value="GTP-bd"/>
</dbReference>
<accession>A0A9P3FC08</accession>
<dbReference type="InterPro" id="IPR027417">
    <property type="entry name" value="P-loop_NTPase"/>
</dbReference>
<dbReference type="OrthoDB" id="8954335at2759"/>
<proteinExistence type="predicted"/>
<name>A0A9P3FC08_9PEZI</name>
<dbReference type="RefSeq" id="XP_044651836.1">
    <property type="nucleotide sequence ID" value="XM_044795901.1"/>
</dbReference>
<evidence type="ECO:0000313" key="4">
    <source>
        <dbReference type="Proteomes" id="UP000825890"/>
    </source>
</evidence>
<comment type="caution">
    <text evidence="3">The sequence shown here is derived from an EMBL/GenBank/DDBJ whole genome shotgun (WGS) entry which is preliminary data.</text>
</comment>
<dbReference type="Proteomes" id="UP000825890">
    <property type="component" value="Unassembled WGS sequence"/>
</dbReference>
<dbReference type="AlphaFoldDB" id="A0A9P3FC08"/>
<dbReference type="GO" id="GO:0005525">
    <property type="term" value="F:GTP binding"/>
    <property type="evidence" value="ECO:0007669"/>
    <property type="project" value="InterPro"/>
</dbReference>
<dbReference type="Gene3D" id="3.40.50.300">
    <property type="entry name" value="P-loop containing nucleotide triphosphate hydrolases"/>
    <property type="match status" value="1"/>
</dbReference>
<evidence type="ECO:0000313" key="3">
    <source>
        <dbReference type="EMBL" id="GIZ37349.1"/>
    </source>
</evidence>
<reference evidence="3 4" key="1">
    <citation type="submission" date="2021-01" db="EMBL/GenBank/DDBJ databases">
        <title>Cercospora kikuchii MAFF 305040 whole genome shotgun sequence.</title>
        <authorList>
            <person name="Kashiwa T."/>
            <person name="Suzuki T."/>
        </authorList>
    </citation>
    <scope>NUCLEOTIDE SEQUENCE [LARGE SCALE GENOMIC DNA]</scope>
    <source>
        <strain evidence="3 4">MAFF 305040</strain>
    </source>
</reference>
<keyword evidence="4" id="KW-1185">Reference proteome</keyword>
<organism evidence="3 4">
    <name type="scientific">Cercospora kikuchii</name>
    <dbReference type="NCBI Taxonomy" id="84275"/>
    <lineage>
        <taxon>Eukaryota</taxon>
        <taxon>Fungi</taxon>
        <taxon>Dikarya</taxon>
        <taxon>Ascomycota</taxon>
        <taxon>Pezizomycotina</taxon>
        <taxon>Dothideomycetes</taxon>
        <taxon>Dothideomycetidae</taxon>
        <taxon>Mycosphaerellales</taxon>
        <taxon>Mycosphaerellaceae</taxon>
        <taxon>Cercospora</taxon>
    </lineage>
</organism>
<feature type="region of interest" description="Disordered" evidence="1">
    <location>
        <begin position="225"/>
        <end position="246"/>
    </location>
</feature>
<evidence type="ECO:0000256" key="1">
    <source>
        <dbReference type="SAM" id="MobiDB-lite"/>
    </source>
</evidence>
<dbReference type="EMBL" id="BOLY01000001">
    <property type="protein sequence ID" value="GIZ37349.1"/>
    <property type="molecule type" value="Genomic_DNA"/>
</dbReference>
<dbReference type="CDD" id="cd00882">
    <property type="entry name" value="Ras_like_GTPase"/>
    <property type="match status" value="1"/>
</dbReference>
<feature type="domain" description="G" evidence="2">
    <location>
        <begin position="1"/>
        <end position="67"/>
    </location>
</feature>